<accession>A0A1X4G8A0</accession>
<dbReference type="STRING" id="1121945.GCA_000421805_03259"/>
<protein>
    <submittedName>
        <fullName evidence="1">Uncharacterized protein</fullName>
    </submittedName>
</protein>
<dbReference type="Proteomes" id="UP000193587">
    <property type="component" value="Unassembled WGS sequence"/>
</dbReference>
<comment type="caution">
    <text evidence="1">The sequence shown here is derived from an EMBL/GenBank/DDBJ whole genome shotgun (WGS) entry which is preliminary data.</text>
</comment>
<dbReference type="Pfam" id="PF20126">
    <property type="entry name" value="TumE"/>
    <property type="match status" value="1"/>
</dbReference>
<evidence type="ECO:0000313" key="1">
    <source>
        <dbReference type="EMBL" id="OSO92267.1"/>
    </source>
</evidence>
<reference evidence="1 2" key="1">
    <citation type="submission" date="2017-04" db="EMBL/GenBank/DDBJ databases">
        <title>MLSA of the genus Halorubrum.</title>
        <authorList>
            <person name="De La Haba R."/>
            <person name="Sanchez-Porro C."/>
            <person name="Infante-Dominguez C."/>
            <person name="Ventosa A."/>
        </authorList>
    </citation>
    <scope>NUCLEOTIDE SEQUENCE [LARGE SCALE GENOMIC DNA]</scope>
    <source>
        <strain evidence="1 2">DSM 17463</strain>
    </source>
</reference>
<dbReference type="AlphaFoldDB" id="A0A1X4G8A0"/>
<dbReference type="InterPro" id="IPR045397">
    <property type="entry name" value="TumE-like"/>
</dbReference>
<gene>
    <name evidence="1" type="ORF">B9H04_16020</name>
</gene>
<sequence length="114" mass="13094">MRMASLTDDDLDGVSEGRKYPDGAVVRVFCMRTDRDAYPSGWAYKLHYGATEPDPPRTLDDGTIRRYDNSHEDTKGHELHVAPDPHPDSITFPGIVELWKRFWSEIPKSEFEVK</sequence>
<evidence type="ECO:0000313" key="2">
    <source>
        <dbReference type="Proteomes" id="UP000193587"/>
    </source>
</evidence>
<name>A0A1X4G8A0_HALEZ</name>
<organism evidence="1 2">
    <name type="scientific">Halorubrum ezzemoulense DSM 17463</name>
    <dbReference type="NCBI Taxonomy" id="1121945"/>
    <lineage>
        <taxon>Archaea</taxon>
        <taxon>Methanobacteriati</taxon>
        <taxon>Methanobacteriota</taxon>
        <taxon>Stenosarchaea group</taxon>
        <taxon>Halobacteria</taxon>
        <taxon>Halobacteriales</taxon>
        <taxon>Haloferacaceae</taxon>
        <taxon>Halorubrum</taxon>
    </lineage>
</organism>
<proteinExistence type="predicted"/>
<dbReference type="EMBL" id="NEDJ01000087">
    <property type="protein sequence ID" value="OSO92267.1"/>
    <property type="molecule type" value="Genomic_DNA"/>
</dbReference>